<feature type="transmembrane region" description="Helical" evidence="1">
    <location>
        <begin position="34"/>
        <end position="56"/>
    </location>
</feature>
<keyword evidence="3" id="KW-1185">Reference proteome</keyword>
<gene>
    <name evidence="2" type="ORF">N782_08160</name>
</gene>
<dbReference type="EMBL" id="AVBF01000064">
    <property type="protein sequence ID" value="KGP71434.1"/>
    <property type="molecule type" value="Genomic_DNA"/>
</dbReference>
<dbReference type="OrthoDB" id="2692225at2"/>
<dbReference type="Pfam" id="PF07441">
    <property type="entry name" value="BofA"/>
    <property type="match status" value="1"/>
</dbReference>
<name>A0A0A2T7F2_9BACI</name>
<evidence type="ECO:0000256" key="1">
    <source>
        <dbReference type="SAM" id="Phobius"/>
    </source>
</evidence>
<dbReference type="Proteomes" id="UP000030147">
    <property type="component" value="Unassembled WGS sequence"/>
</dbReference>
<dbReference type="NCBIfam" id="TIGR02862">
    <property type="entry name" value="spore_BofA"/>
    <property type="match status" value="1"/>
</dbReference>
<feature type="transmembrane region" description="Helical" evidence="1">
    <location>
        <begin position="6"/>
        <end position="22"/>
    </location>
</feature>
<dbReference type="eggNOG" id="ENOG5033C8V">
    <property type="taxonomic scope" value="Bacteria"/>
</dbReference>
<dbReference type="RefSeq" id="WP_036823000.1">
    <property type="nucleotide sequence ID" value="NZ_AVBF01000064.1"/>
</dbReference>
<dbReference type="AlphaFoldDB" id="A0A0A2T7F2"/>
<organism evidence="2 3">
    <name type="scientific">Pontibacillus yanchengensis Y32</name>
    <dbReference type="NCBI Taxonomy" id="1385514"/>
    <lineage>
        <taxon>Bacteria</taxon>
        <taxon>Bacillati</taxon>
        <taxon>Bacillota</taxon>
        <taxon>Bacilli</taxon>
        <taxon>Bacillales</taxon>
        <taxon>Bacillaceae</taxon>
        <taxon>Pontibacillus</taxon>
    </lineage>
</organism>
<dbReference type="STRING" id="1385514.N782_08160"/>
<comment type="caution">
    <text evidence="2">The sequence shown here is derived from an EMBL/GenBank/DDBJ whole genome shotgun (WGS) entry which is preliminary data.</text>
</comment>
<evidence type="ECO:0000313" key="3">
    <source>
        <dbReference type="Proteomes" id="UP000030147"/>
    </source>
</evidence>
<protein>
    <submittedName>
        <fullName evidence="2">Sigma-K factor-processing regulatory protein BofA</fullName>
    </submittedName>
</protein>
<accession>A0A0A2T7F2</accession>
<proteinExistence type="predicted"/>
<keyword evidence="1" id="KW-0472">Membrane</keyword>
<feature type="transmembrane region" description="Helical" evidence="1">
    <location>
        <begin position="62"/>
        <end position="86"/>
    </location>
</feature>
<keyword evidence="1" id="KW-1133">Transmembrane helix</keyword>
<evidence type="ECO:0000313" key="2">
    <source>
        <dbReference type="EMBL" id="KGP71434.1"/>
    </source>
</evidence>
<sequence>MVSTTIIIGIFLLIGFLLVAGAPMKPVRFIANGAVKVVIGVLFLFFFNVFGASLGLHIPINAFTAIISGFLGIPGLASLIAIHLFVL</sequence>
<reference evidence="2 3" key="1">
    <citation type="journal article" date="2015" name="Stand. Genomic Sci.">
        <title>High quality draft genome sequence of the moderately halophilic bacterium Pontibacillus yanchengensis Y32(T) and comparison among Pontibacillus genomes.</title>
        <authorList>
            <person name="Huang J."/>
            <person name="Qiao Z.X."/>
            <person name="Tang J.W."/>
            <person name="Wang G."/>
        </authorList>
    </citation>
    <scope>NUCLEOTIDE SEQUENCE [LARGE SCALE GENOMIC DNA]</scope>
    <source>
        <strain evidence="2 3">Y32</strain>
    </source>
</reference>
<dbReference type="InterPro" id="IPR010001">
    <property type="entry name" value="BofA"/>
</dbReference>
<keyword evidence="1" id="KW-0812">Transmembrane</keyword>